<sequence>KLNSIIIYLHLDIETLRNRLGDLKKRGVVIKPGMTFNDLFKERSKLYKKYSDYKVDCTNKNYDEILSEIKHIISR</sequence>
<dbReference type="InterPro" id="IPR031322">
    <property type="entry name" value="Shikimate/glucono_kinase"/>
</dbReference>
<reference evidence="1" key="1">
    <citation type="submission" date="2018-05" db="EMBL/GenBank/DDBJ databases">
        <authorList>
            <person name="Lanie J.A."/>
            <person name="Ng W.-L."/>
            <person name="Kazmierczak K.M."/>
            <person name="Andrzejewski T.M."/>
            <person name="Davidsen T.M."/>
            <person name="Wayne K.J."/>
            <person name="Tettelin H."/>
            <person name="Glass J.I."/>
            <person name="Rusch D."/>
            <person name="Podicherti R."/>
            <person name="Tsui H.-C.T."/>
            <person name="Winkler M.E."/>
        </authorList>
    </citation>
    <scope>NUCLEOTIDE SEQUENCE</scope>
</reference>
<organism evidence="1">
    <name type="scientific">marine metagenome</name>
    <dbReference type="NCBI Taxonomy" id="408172"/>
    <lineage>
        <taxon>unclassified sequences</taxon>
        <taxon>metagenomes</taxon>
        <taxon>ecological metagenomes</taxon>
    </lineage>
</organism>
<protein>
    <recommendedName>
        <fullName evidence="2">Shikimate kinase</fullName>
    </recommendedName>
</protein>
<proteinExistence type="predicted"/>
<dbReference type="EMBL" id="UINC01015197">
    <property type="protein sequence ID" value="SVA64167.1"/>
    <property type="molecule type" value="Genomic_DNA"/>
</dbReference>
<name>A0A381XJ04_9ZZZZ</name>
<dbReference type="SUPFAM" id="SSF52540">
    <property type="entry name" value="P-loop containing nucleoside triphosphate hydrolases"/>
    <property type="match status" value="1"/>
</dbReference>
<accession>A0A381XJ04</accession>
<dbReference type="AlphaFoldDB" id="A0A381XJ04"/>
<dbReference type="Pfam" id="PF01202">
    <property type="entry name" value="SKI"/>
    <property type="match status" value="1"/>
</dbReference>
<evidence type="ECO:0008006" key="2">
    <source>
        <dbReference type="Google" id="ProtNLM"/>
    </source>
</evidence>
<dbReference type="InterPro" id="IPR027417">
    <property type="entry name" value="P-loop_NTPase"/>
</dbReference>
<feature type="non-terminal residue" evidence="1">
    <location>
        <position position="1"/>
    </location>
</feature>
<gene>
    <name evidence="1" type="ORF">METZ01_LOCUS117021</name>
</gene>
<evidence type="ECO:0000313" key="1">
    <source>
        <dbReference type="EMBL" id="SVA64167.1"/>
    </source>
</evidence>
<dbReference type="Gene3D" id="3.40.50.300">
    <property type="entry name" value="P-loop containing nucleotide triphosphate hydrolases"/>
    <property type="match status" value="1"/>
</dbReference>